<evidence type="ECO:0000256" key="2">
    <source>
        <dbReference type="ARBA" id="ARBA00022643"/>
    </source>
</evidence>
<keyword evidence="2" id="KW-0288">FMN</keyword>
<dbReference type="Proteomes" id="UP000063236">
    <property type="component" value="Unassembled WGS sequence"/>
</dbReference>
<dbReference type="GO" id="GO:0008726">
    <property type="term" value="F:alkanesulfonate monooxygenase activity"/>
    <property type="evidence" value="ECO:0007669"/>
    <property type="project" value="TreeGrafter"/>
</dbReference>
<evidence type="ECO:0000256" key="3">
    <source>
        <dbReference type="ARBA" id="ARBA00023002"/>
    </source>
</evidence>
<dbReference type="SUPFAM" id="SSF51679">
    <property type="entry name" value="Bacterial luciferase-like"/>
    <property type="match status" value="1"/>
</dbReference>
<reference evidence="7 8" key="1">
    <citation type="submission" date="2015-11" db="EMBL/GenBank/DDBJ databases">
        <title>Expanding the genomic diversity of Burkholderia species for the development of highly accurate diagnostics.</title>
        <authorList>
            <person name="Sahl J."/>
            <person name="Keim P."/>
            <person name="Wagner D."/>
        </authorList>
    </citation>
    <scope>NUCLEOTIDE SEQUENCE [LARGE SCALE GENOMIC DNA]</scope>
    <source>
        <strain evidence="7 8">MSMB378WGS</strain>
    </source>
</reference>
<keyword evidence="3" id="KW-0560">Oxidoreductase</keyword>
<accession>A0AAW3PDR6</accession>
<evidence type="ECO:0000256" key="1">
    <source>
        <dbReference type="ARBA" id="ARBA00022630"/>
    </source>
</evidence>
<feature type="domain" description="Luciferase-like" evidence="6">
    <location>
        <begin position="9"/>
        <end position="114"/>
    </location>
</feature>
<name>A0AAW3PDR6_9BURK</name>
<evidence type="ECO:0000313" key="7">
    <source>
        <dbReference type="EMBL" id="KWF51493.1"/>
    </source>
</evidence>
<keyword evidence="1" id="KW-0285">Flavoprotein</keyword>
<dbReference type="Gene3D" id="3.20.20.30">
    <property type="entry name" value="Luciferase-like domain"/>
    <property type="match status" value="1"/>
</dbReference>
<dbReference type="InterPro" id="IPR050172">
    <property type="entry name" value="SsuD_RutA_monooxygenase"/>
</dbReference>
<dbReference type="Pfam" id="PF00296">
    <property type="entry name" value="Bac_luciferase"/>
    <property type="match status" value="1"/>
</dbReference>
<dbReference type="EMBL" id="LPJV01000036">
    <property type="protein sequence ID" value="KWF51493.1"/>
    <property type="molecule type" value="Genomic_DNA"/>
</dbReference>
<keyword evidence="4" id="KW-0503">Monooxygenase</keyword>
<protein>
    <recommendedName>
        <fullName evidence="6">Luciferase-like domain-containing protein</fullName>
    </recommendedName>
</protein>
<feature type="region of interest" description="Disordered" evidence="5">
    <location>
        <begin position="116"/>
        <end position="138"/>
    </location>
</feature>
<evidence type="ECO:0000313" key="8">
    <source>
        <dbReference type="Proteomes" id="UP000063236"/>
    </source>
</evidence>
<gene>
    <name evidence="7" type="ORF">WL88_16305</name>
</gene>
<dbReference type="AlphaFoldDB" id="A0AAW3PDR6"/>
<comment type="caution">
    <text evidence="7">The sequence shown here is derived from an EMBL/GenBank/DDBJ whole genome shotgun (WGS) entry which is preliminary data.</text>
</comment>
<sequence>MFKRIGFADAPVDHDGAFSRLRVASPFVKGAQRPHVPIHAGGSSQAAAALAVAGQHADACMTWGEPPAAMRDWIARVWAAAMPFGHTPRIGLSFRPIVADTEAGAQESAGRVRACARARGADRVRTPATPADSSPRAR</sequence>
<dbReference type="GO" id="GO:0046306">
    <property type="term" value="P:alkanesulfonate catabolic process"/>
    <property type="evidence" value="ECO:0007669"/>
    <property type="project" value="TreeGrafter"/>
</dbReference>
<dbReference type="InterPro" id="IPR011251">
    <property type="entry name" value="Luciferase-like_dom"/>
</dbReference>
<dbReference type="PANTHER" id="PTHR42847:SF9">
    <property type="entry name" value="BLL6451 PROTEIN"/>
    <property type="match status" value="1"/>
</dbReference>
<dbReference type="InterPro" id="IPR036661">
    <property type="entry name" value="Luciferase-like_sf"/>
</dbReference>
<proteinExistence type="predicted"/>
<evidence type="ECO:0000256" key="5">
    <source>
        <dbReference type="SAM" id="MobiDB-lite"/>
    </source>
</evidence>
<evidence type="ECO:0000256" key="4">
    <source>
        <dbReference type="ARBA" id="ARBA00023033"/>
    </source>
</evidence>
<dbReference type="PANTHER" id="PTHR42847">
    <property type="entry name" value="ALKANESULFONATE MONOOXYGENASE"/>
    <property type="match status" value="1"/>
</dbReference>
<organism evidence="7 8">
    <name type="scientific">Burkholderia diffusa</name>
    <dbReference type="NCBI Taxonomy" id="488732"/>
    <lineage>
        <taxon>Bacteria</taxon>
        <taxon>Pseudomonadati</taxon>
        <taxon>Pseudomonadota</taxon>
        <taxon>Betaproteobacteria</taxon>
        <taxon>Burkholderiales</taxon>
        <taxon>Burkholderiaceae</taxon>
        <taxon>Burkholderia</taxon>
        <taxon>Burkholderia cepacia complex</taxon>
    </lineage>
</organism>
<evidence type="ECO:0000259" key="6">
    <source>
        <dbReference type="Pfam" id="PF00296"/>
    </source>
</evidence>